<evidence type="ECO:0008006" key="3">
    <source>
        <dbReference type="Google" id="ProtNLM"/>
    </source>
</evidence>
<sequence length="134" mass="15294">MSEKQLAQLSDKVIRHARRVQRALGSGHSELVYHRALLHELRQSGYEVLSQPRLKVRYAGQVVGEVVPDLLVRWFGCAVLVECKAAERFEQADFDQVRRYLRAYDGEAVGLLVGFGGARLEFRRVTIARKEREG</sequence>
<dbReference type="AlphaFoldDB" id="E8MXW5"/>
<protein>
    <recommendedName>
        <fullName evidence="3">GxxExxY protein</fullName>
    </recommendedName>
</protein>
<name>E8MXW5_ANATU</name>
<keyword evidence="2" id="KW-1185">Reference proteome</keyword>
<dbReference type="NCBIfam" id="TIGR04256">
    <property type="entry name" value="GxxExxY"/>
    <property type="match status" value="1"/>
</dbReference>
<accession>E8MXW5</accession>
<evidence type="ECO:0000313" key="1">
    <source>
        <dbReference type="EMBL" id="BAJ64196.1"/>
    </source>
</evidence>
<dbReference type="KEGG" id="atm:ANT_21700"/>
<dbReference type="Proteomes" id="UP000008922">
    <property type="component" value="Chromosome"/>
</dbReference>
<dbReference type="Pfam" id="PF13366">
    <property type="entry name" value="PDDEXK_3"/>
    <property type="match status" value="1"/>
</dbReference>
<dbReference type="HOGENOM" id="CLU_134960_0_1_0"/>
<proteinExistence type="predicted"/>
<dbReference type="RefSeq" id="WP_013560566.1">
    <property type="nucleotide sequence ID" value="NC_014960.1"/>
</dbReference>
<dbReference type="InParanoid" id="E8MXW5"/>
<reference evidence="1 2" key="1">
    <citation type="submission" date="2010-12" db="EMBL/GenBank/DDBJ databases">
        <title>Whole genome sequence of Anaerolinea thermophila UNI-1.</title>
        <authorList>
            <person name="Narita-Yamada S."/>
            <person name="Kishi E."/>
            <person name="Watanabe Y."/>
            <person name="Takasaki K."/>
            <person name="Ankai A."/>
            <person name="Oguchi A."/>
            <person name="Fukui S."/>
            <person name="Takahashi M."/>
            <person name="Yashiro I."/>
            <person name="Hosoyama A."/>
            <person name="Sekiguchi Y."/>
            <person name="Hanada S."/>
            <person name="Fujita N."/>
        </authorList>
    </citation>
    <scope>NUCLEOTIDE SEQUENCE [LARGE SCALE GENOMIC DNA]</scope>
    <source>
        <strain evidence="2">DSM 14523 / JCM 11388 / NBRC 100420 / UNI-1</strain>
    </source>
</reference>
<evidence type="ECO:0000313" key="2">
    <source>
        <dbReference type="Proteomes" id="UP000008922"/>
    </source>
</evidence>
<dbReference type="STRING" id="926569.ANT_21700"/>
<organism evidence="1 2">
    <name type="scientific">Anaerolinea thermophila (strain DSM 14523 / JCM 11388 / NBRC 100420 / UNI-1)</name>
    <dbReference type="NCBI Taxonomy" id="926569"/>
    <lineage>
        <taxon>Bacteria</taxon>
        <taxon>Bacillati</taxon>
        <taxon>Chloroflexota</taxon>
        <taxon>Anaerolineae</taxon>
        <taxon>Anaerolineales</taxon>
        <taxon>Anaerolineaceae</taxon>
        <taxon>Anaerolinea</taxon>
    </lineage>
</organism>
<gene>
    <name evidence="1" type="ordered locus">ANT_21700</name>
</gene>
<dbReference type="EMBL" id="AP012029">
    <property type="protein sequence ID" value="BAJ64196.1"/>
    <property type="molecule type" value="Genomic_DNA"/>
</dbReference>
<dbReference type="InterPro" id="IPR026350">
    <property type="entry name" value="GxxExxY"/>
</dbReference>